<evidence type="ECO:0000256" key="8">
    <source>
        <dbReference type="ARBA" id="ARBA00023157"/>
    </source>
</evidence>
<dbReference type="GO" id="GO:0005543">
    <property type="term" value="F:phospholipid binding"/>
    <property type="evidence" value="ECO:0007669"/>
    <property type="project" value="TreeGrafter"/>
</dbReference>
<keyword evidence="4 16" id="KW-0479">Metal-binding</keyword>
<dbReference type="CDD" id="cd00125">
    <property type="entry name" value="PLA2c"/>
    <property type="match status" value="1"/>
</dbReference>
<dbReference type="InterPro" id="IPR033113">
    <property type="entry name" value="PLA2_histidine"/>
</dbReference>
<dbReference type="SMART" id="SM00085">
    <property type="entry name" value="PA2c"/>
    <property type="match status" value="1"/>
</dbReference>
<keyword evidence="6 16" id="KW-0106">Calcium</keyword>
<evidence type="ECO:0000256" key="9">
    <source>
        <dbReference type="ARBA" id="ARBA00047535"/>
    </source>
</evidence>
<organism evidence="21">
    <name type="scientific">Stegastes partitus</name>
    <name type="common">bicolor damselfish</name>
    <dbReference type="NCBI Taxonomy" id="144197"/>
    <lineage>
        <taxon>Eukaryota</taxon>
        <taxon>Metazoa</taxon>
        <taxon>Chordata</taxon>
        <taxon>Craniata</taxon>
        <taxon>Vertebrata</taxon>
        <taxon>Euteleostomi</taxon>
        <taxon>Actinopterygii</taxon>
        <taxon>Neopterygii</taxon>
        <taxon>Teleostei</taxon>
        <taxon>Neoteleostei</taxon>
        <taxon>Acanthomorphata</taxon>
        <taxon>Ovalentaria</taxon>
        <taxon>Pomacentridae</taxon>
        <taxon>Stegastes</taxon>
    </lineage>
</organism>
<accession>A0A3B5AEC7</accession>
<evidence type="ECO:0000256" key="1">
    <source>
        <dbReference type="ARBA" id="ARBA00004613"/>
    </source>
</evidence>
<keyword evidence="8 17" id="KW-1015">Disulfide bond</keyword>
<evidence type="ECO:0000256" key="13">
    <source>
        <dbReference type="ARBA" id="ARBA00048373"/>
    </source>
</evidence>
<dbReference type="FunFam" id="1.20.90.10:FF:000011">
    <property type="entry name" value="Phospholipase A(2)"/>
    <property type="match status" value="1"/>
</dbReference>
<evidence type="ECO:0000256" key="2">
    <source>
        <dbReference type="ARBA" id="ARBA00013278"/>
    </source>
</evidence>
<dbReference type="GO" id="GO:0005509">
    <property type="term" value="F:calcium ion binding"/>
    <property type="evidence" value="ECO:0007669"/>
    <property type="project" value="InterPro"/>
</dbReference>
<evidence type="ECO:0000256" key="15">
    <source>
        <dbReference type="ARBA" id="ARBA00049039"/>
    </source>
</evidence>
<dbReference type="PROSITE" id="PS00118">
    <property type="entry name" value="PA2_HIS"/>
    <property type="match status" value="1"/>
</dbReference>
<evidence type="ECO:0000313" key="21">
    <source>
        <dbReference type="Ensembl" id="ENSSPAP00000018736.1"/>
    </source>
</evidence>
<dbReference type="GO" id="GO:0005576">
    <property type="term" value="C:extracellular region"/>
    <property type="evidence" value="ECO:0007669"/>
    <property type="project" value="UniProtKB-SubCell"/>
</dbReference>
<dbReference type="SUPFAM" id="SSF48619">
    <property type="entry name" value="Phospholipase A2, PLA2"/>
    <property type="match status" value="1"/>
</dbReference>
<evidence type="ECO:0000256" key="16">
    <source>
        <dbReference type="PIRSR" id="PIRSR601211-2"/>
    </source>
</evidence>
<feature type="chain" id="PRO_5017098318" description="Phospholipase A2" evidence="19">
    <location>
        <begin position="20"/>
        <end position="140"/>
    </location>
</feature>
<keyword evidence="19" id="KW-0732">Signal</keyword>
<keyword evidence="7 19" id="KW-0443">Lipid metabolism</keyword>
<feature type="signal peptide" evidence="19">
    <location>
        <begin position="1"/>
        <end position="19"/>
    </location>
</feature>
<evidence type="ECO:0000256" key="6">
    <source>
        <dbReference type="ARBA" id="ARBA00022837"/>
    </source>
</evidence>
<comment type="catalytic activity">
    <reaction evidence="13">
        <text>1-hexadecanoyl-2-(5Z,8Z,11Z,14Z-eicosatetraenoyl)-sn-glycero-3-phosphocholine + H2O = 1-hexadecanoyl-sn-glycero-3-phosphocholine + (5Z,8Z,11Z,14Z)-eicosatetraenoate + H(+)</text>
        <dbReference type="Rhea" id="RHEA:40427"/>
        <dbReference type="ChEBI" id="CHEBI:15377"/>
        <dbReference type="ChEBI" id="CHEBI:15378"/>
        <dbReference type="ChEBI" id="CHEBI:32395"/>
        <dbReference type="ChEBI" id="CHEBI:72998"/>
        <dbReference type="ChEBI" id="CHEBI:73003"/>
    </reaction>
    <physiologicalReaction direction="left-to-right" evidence="13">
        <dbReference type="Rhea" id="RHEA:40428"/>
    </physiologicalReaction>
</comment>
<evidence type="ECO:0000256" key="7">
    <source>
        <dbReference type="ARBA" id="ARBA00023098"/>
    </source>
</evidence>
<evidence type="ECO:0000256" key="17">
    <source>
        <dbReference type="PIRSR" id="PIRSR601211-3"/>
    </source>
</evidence>
<feature type="binding site" evidence="16">
    <location>
        <position position="64"/>
    </location>
    <ligand>
        <name>Ca(2+)</name>
        <dbReference type="ChEBI" id="CHEBI:29108"/>
    </ligand>
</feature>
<dbReference type="EC" id="3.1.1.4" evidence="2 19"/>
<evidence type="ECO:0000256" key="5">
    <source>
        <dbReference type="ARBA" id="ARBA00022801"/>
    </source>
</evidence>
<comment type="catalytic activity">
    <reaction evidence="19">
        <text>a 1,2-diacyl-sn-glycero-3-phosphocholine + H2O = a 1-acyl-sn-glycero-3-phosphocholine + a fatty acid + H(+)</text>
        <dbReference type="Rhea" id="RHEA:15801"/>
        <dbReference type="ChEBI" id="CHEBI:15377"/>
        <dbReference type="ChEBI" id="CHEBI:15378"/>
        <dbReference type="ChEBI" id="CHEBI:28868"/>
        <dbReference type="ChEBI" id="CHEBI:57643"/>
        <dbReference type="ChEBI" id="CHEBI:58168"/>
        <dbReference type="EC" id="3.1.1.4"/>
    </reaction>
</comment>
<dbReference type="InterPro" id="IPR016090">
    <property type="entry name" value="PLA2-like_dom"/>
</dbReference>
<dbReference type="Pfam" id="PF00068">
    <property type="entry name" value="Phospholip_A2_1"/>
    <property type="match status" value="1"/>
</dbReference>
<comment type="catalytic activity">
    <reaction evidence="9">
        <text>N,1-dihexadecanoyl-2-(9Z,12Z-octadecadienoyl)-sn-glycero-3-phosphoethanolamine + H2O = N,1-dihexadecanoyl-sn-glycero-3-phosphoethanolamine + (9Z,12Z)-octadecadienoate + H(+)</text>
        <dbReference type="Rhea" id="RHEA:56424"/>
        <dbReference type="ChEBI" id="CHEBI:15377"/>
        <dbReference type="ChEBI" id="CHEBI:15378"/>
        <dbReference type="ChEBI" id="CHEBI:30245"/>
        <dbReference type="ChEBI" id="CHEBI:85334"/>
        <dbReference type="ChEBI" id="CHEBI:85335"/>
    </reaction>
    <physiologicalReaction direction="left-to-right" evidence="9">
        <dbReference type="Rhea" id="RHEA:56425"/>
    </physiologicalReaction>
</comment>
<dbReference type="GO" id="GO:0016042">
    <property type="term" value="P:lipid catabolic process"/>
    <property type="evidence" value="ECO:0007669"/>
    <property type="project" value="InterPro"/>
</dbReference>
<dbReference type="Gene3D" id="1.20.90.10">
    <property type="entry name" value="Phospholipase A2 domain"/>
    <property type="match status" value="1"/>
</dbReference>
<dbReference type="Ensembl" id="ENSSPAT00000019018.1">
    <property type="protein sequence ID" value="ENSSPAP00000018736.1"/>
    <property type="gene ID" value="ENSSPAG00000014131.1"/>
</dbReference>
<dbReference type="PANTHER" id="PTHR11716:SF51">
    <property type="entry name" value="PHOSPHOLIPASE A2"/>
    <property type="match status" value="1"/>
</dbReference>
<comment type="catalytic activity">
    <reaction evidence="11">
        <text>N-hexadecanoyl-1,2-di-(9Z-octadecenoyl)-sn-glycero-3-phosphoethanolamine + H2O = N-hexadecanoyl-1-(9Z-octadecenoyl)-sn-glycero-3-phosphoethanolamine + (9Z)-octadecenoate + H(+)</text>
        <dbReference type="Rhea" id="RHEA:45424"/>
        <dbReference type="ChEBI" id="CHEBI:15377"/>
        <dbReference type="ChEBI" id="CHEBI:15378"/>
        <dbReference type="ChEBI" id="CHEBI:30823"/>
        <dbReference type="ChEBI" id="CHEBI:78097"/>
        <dbReference type="ChEBI" id="CHEBI:85217"/>
    </reaction>
    <physiologicalReaction direction="left-to-right" evidence="11">
        <dbReference type="Rhea" id="RHEA:45425"/>
    </physiologicalReaction>
</comment>
<keyword evidence="5 19" id="KW-0378">Hydrolase</keyword>
<feature type="domain" description="Phospholipase A2-like central" evidence="20">
    <location>
        <begin position="17"/>
        <end position="121"/>
    </location>
</feature>
<dbReference type="GeneTree" id="ENSGT00940000154885"/>
<evidence type="ECO:0000259" key="20">
    <source>
        <dbReference type="SMART" id="SM00085"/>
    </source>
</evidence>
<comment type="catalytic activity">
    <reaction evidence="12">
        <text>1,2-dihexadecanoyl-sn-glycero-3-phosphocholine + H2O = 1-hexadecanoyl-sn-glycero-3-phosphocholine + hexadecanoate + H(+)</text>
        <dbReference type="Rhea" id="RHEA:41223"/>
        <dbReference type="ChEBI" id="CHEBI:7896"/>
        <dbReference type="ChEBI" id="CHEBI:15377"/>
        <dbReference type="ChEBI" id="CHEBI:15378"/>
        <dbReference type="ChEBI" id="CHEBI:72998"/>
        <dbReference type="ChEBI" id="CHEBI:72999"/>
    </reaction>
    <physiologicalReaction direction="left-to-right" evidence="12">
        <dbReference type="Rhea" id="RHEA:41224"/>
    </physiologicalReaction>
</comment>
<comment type="catalytic activity">
    <reaction evidence="14">
        <text>1-hexadecanoyl-2-(9Z-octadecenoyl)-sn-glycero-3-phosphocholine + H2O = 1-hexadecanoyl-sn-glycero-3-phosphocholine + (9Z)-octadecenoate + H(+)</text>
        <dbReference type="Rhea" id="RHEA:38779"/>
        <dbReference type="ChEBI" id="CHEBI:15377"/>
        <dbReference type="ChEBI" id="CHEBI:15378"/>
        <dbReference type="ChEBI" id="CHEBI:30823"/>
        <dbReference type="ChEBI" id="CHEBI:72998"/>
        <dbReference type="ChEBI" id="CHEBI:73001"/>
    </reaction>
    <physiologicalReaction direction="left-to-right" evidence="14">
        <dbReference type="Rhea" id="RHEA:38780"/>
    </physiologicalReaction>
</comment>
<evidence type="ECO:0000256" key="12">
    <source>
        <dbReference type="ARBA" id="ARBA00048227"/>
    </source>
</evidence>
<evidence type="ECO:0000256" key="19">
    <source>
        <dbReference type="RuleBase" id="RU361236"/>
    </source>
</evidence>
<evidence type="ECO:0000256" key="4">
    <source>
        <dbReference type="ARBA" id="ARBA00022723"/>
    </source>
</evidence>
<evidence type="ECO:0000256" key="11">
    <source>
        <dbReference type="ARBA" id="ARBA00048221"/>
    </source>
</evidence>
<name>A0A3B5AEC7_9TELE</name>
<comment type="catalytic activity">
    <reaction evidence="15">
        <text>1-hexadecanoyl-2-(9Z,12Z-octadecadienoyl)-sn-glycero-3-phosphoethanolamine + H2O = 1-hexadecanoyl-sn-glycero-3-phosphoethanolamine + (9Z,12Z)-octadecadienoate + H(+)</text>
        <dbReference type="Rhea" id="RHEA:40815"/>
        <dbReference type="ChEBI" id="CHEBI:15377"/>
        <dbReference type="ChEBI" id="CHEBI:15378"/>
        <dbReference type="ChEBI" id="CHEBI:30245"/>
        <dbReference type="ChEBI" id="CHEBI:73004"/>
        <dbReference type="ChEBI" id="CHEBI:73008"/>
    </reaction>
    <physiologicalReaction direction="left-to-right" evidence="15">
        <dbReference type="Rhea" id="RHEA:40816"/>
    </physiologicalReaction>
</comment>
<evidence type="ECO:0000256" key="18">
    <source>
        <dbReference type="RuleBase" id="RU003654"/>
    </source>
</evidence>
<dbReference type="STRING" id="144197.ENSSPAP00000018736"/>
<feature type="binding site" evidence="16">
    <location>
        <position position="45"/>
    </location>
    <ligand>
        <name>Ca(2+)</name>
        <dbReference type="ChEBI" id="CHEBI:29108"/>
    </ligand>
</feature>
<comment type="subcellular location">
    <subcellularLocation>
        <location evidence="1 19">Secreted</location>
    </subcellularLocation>
</comment>
<evidence type="ECO:0000256" key="3">
    <source>
        <dbReference type="ARBA" id="ARBA00022525"/>
    </source>
</evidence>
<comment type="similarity">
    <text evidence="18">Belongs to the phospholipase A2 family.</text>
</comment>
<dbReference type="GO" id="GO:0050482">
    <property type="term" value="P:arachidonate secretion"/>
    <property type="evidence" value="ECO:0007669"/>
    <property type="project" value="InterPro"/>
</dbReference>
<comment type="catalytic activity">
    <reaction evidence="10">
        <text>1-hexadecanoyl-2-(9Z-octadecenoyl)-sn-glycero-3-phospho-(1'-sn-glycerol) + H2O = 1-hexadecanoyl-sn-glycero-3-phospho-(1'-sn-glycerol) + (9Z)-octadecenoate + H(+)</text>
        <dbReference type="Rhea" id="RHEA:40919"/>
        <dbReference type="ChEBI" id="CHEBI:15377"/>
        <dbReference type="ChEBI" id="CHEBI:15378"/>
        <dbReference type="ChEBI" id="CHEBI:30823"/>
        <dbReference type="ChEBI" id="CHEBI:72841"/>
        <dbReference type="ChEBI" id="CHEBI:75158"/>
    </reaction>
    <physiologicalReaction direction="left-to-right" evidence="10">
        <dbReference type="Rhea" id="RHEA:40920"/>
    </physiologicalReaction>
</comment>
<protein>
    <recommendedName>
        <fullName evidence="2 19">Phospholipase A2</fullName>
        <ecNumber evidence="2 19">3.1.1.4</ecNumber>
    </recommendedName>
</protein>
<dbReference type="GO" id="GO:0047498">
    <property type="term" value="F:calcium-dependent phospholipase A2 activity"/>
    <property type="evidence" value="ECO:0007669"/>
    <property type="project" value="TreeGrafter"/>
</dbReference>
<comment type="cofactor">
    <cofactor evidence="16">
        <name>Ca(2+)</name>
        <dbReference type="ChEBI" id="CHEBI:29108"/>
    </cofactor>
    <text evidence="16">Binds 1 Ca(2+) ion per subunit.</text>
</comment>
<evidence type="ECO:0000256" key="14">
    <source>
        <dbReference type="ARBA" id="ARBA00048699"/>
    </source>
</evidence>
<reference evidence="21" key="1">
    <citation type="submission" date="2023-09" db="UniProtKB">
        <authorList>
            <consortium name="Ensembl"/>
        </authorList>
    </citation>
    <scope>IDENTIFICATION</scope>
</reference>
<evidence type="ECO:0000256" key="10">
    <source>
        <dbReference type="ARBA" id="ARBA00048015"/>
    </source>
</evidence>
<sequence>MNATAPLLLLGALLPKALWQFMSLTTCIQPGVNPLKYNEYGCWCGIRASGTPLDDLDRCCQVHDKCYEAIAKMSGCTSVADNPVVLVYDYKCSNKQVTCSGKTMTGKFTYISLVFGSIAFKLYDLGQTLWVSFHKLLTTV</sequence>
<dbReference type="AlphaFoldDB" id="A0A3B5AEC7"/>
<feature type="disulfide bond" evidence="17">
    <location>
        <begin position="44"/>
        <end position="60"/>
    </location>
</feature>
<dbReference type="PANTHER" id="PTHR11716">
    <property type="entry name" value="PHOSPHOLIPASE A2 FAMILY MEMBER"/>
    <property type="match status" value="1"/>
</dbReference>
<proteinExistence type="inferred from homology"/>
<dbReference type="GO" id="GO:0006644">
    <property type="term" value="P:phospholipid metabolic process"/>
    <property type="evidence" value="ECO:0007669"/>
    <property type="project" value="InterPro"/>
</dbReference>
<dbReference type="GO" id="GO:0005102">
    <property type="term" value="F:signaling receptor binding"/>
    <property type="evidence" value="ECO:0007669"/>
    <property type="project" value="UniProtKB-ARBA"/>
</dbReference>
<keyword evidence="3 19" id="KW-0964">Secreted</keyword>
<dbReference type="PRINTS" id="PR00389">
    <property type="entry name" value="PHPHLIPASEA2"/>
</dbReference>
<dbReference type="InterPro" id="IPR001211">
    <property type="entry name" value="PLA2"/>
</dbReference>
<dbReference type="InterPro" id="IPR036444">
    <property type="entry name" value="PLipase_A2_dom_sf"/>
</dbReference>